<dbReference type="RefSeq" id="WP_217891560.1">
    <property type="nucleotide sequence ID" value="NZ_JAHSTS010000001.1"/>
</dbReference>
<evidence type="ECO:0000313" key="4">
    <source>
        <dbReference type="Proteomes" id="UP000765224"/>
    </source>
</evidence>
<name>A0ABS6PBT9_9PSED</name>
<evidence type="ECO:0000256" key="2">
    <source>
        <dbReference type="SAM" id="Phobius"/>
    </source>
</evidence>
<reference evidence="3 4" key="1">
    <citation type="submission" date="2021-06" db="EMBL/GenBank/DDBJ databases">
        <title>Updating the genus Pseudomonas: Description of 43 new species and partition of the Pseudomonas putida group.</title>
        <authorList>
            <person name="Girard L."/>
            <person name="Lood C."/>
            <person name="Vandamme P."/>
            <person name="Rokni-Zadeh H."/>
            <person name="Van Noort V."/>
            <person name="Hofte M."/>
            <person name="Lavigne R."/>
            <person name="De Mot R."/>
        </authorList>
    </citation>
    <scope>NUCLEOTIDE SEQUENCE [LARGE SCALE GENOMIC DNA]</scope>
    <source>
        <strain evidence="3 4">COR58</strain>
    </source>
</reference>
<gene>
    <name evidence="3" type="ORF">KVG96_08245</name>
</gene>
<keyword evidence="2" id="KW-0812">Transmembrane</keyword>
<dbReference type="Proteomes" id="UP000765224">
    <property type="component" value="Unassembled WGS sequence"/>
</dbReference>
<keyword evidence="4" id="KW-1185">Reference proteome</keyword>
<accession>A0ABS6PBT9</accession>
<evidence type="ECO:0000313" key="3">
    <source>
        <dbReference type="EMBL" id="MBV4457932.1"/>
    </source>
</evidence>
<feature type="coiled-coil region" evidence="1">
    <location>
        <begin position="4"/>
        <end position="31"/>
    </location>
</feature>
<keyword evidence="2" id="KW-1133">Transmembrane helix</keyword>
<feature type="transmembrane region" description="Helical" evidence="2">
    <location>
        <begin position="41"/>
        <end position="62"/>
    </location>
</feature>
<keyword evidence="2" id="KW-0472">Membrane</keyword>
<organism evidence="3 4">
    <name type="scientific">Pseudomonas ekonensis</name>
    <dbReference type="NCBI Taxonomy" id="2842353"/>
    <lineage>
        <taxon>Bacteria</taxon>
        <taxon>Pseudomonadati</taxon>
        <taxon>Pseudomonadota</taxon>
        <taxon>Gammaproteobacteria</taxon>
        <taxon>Pseudomonadales</taxon>
        <taxon>Pseudomonadaceae</taxon>
        <taxon>Pseudomonas</taxon>
    </lineage>
</organism>
<proteinExistence type="predicted"/>
<comment type="caution">
    <text evidence="3">The sequence shown here is derived from an EMBL/GenBank/DDBJ whole genome shotgun (WGS) entry which is preliminary data.</text>
</comment>
<dbReference type="EMBL" id="JAHSTS010000001">
    <property type="protein sequence ID" value="MBV4457932.1"/>
    <property type="molecule type" value="Genomic_DNA"/>
</dbReference>
<evidence type="ECO:0000256" key="1">
    <source>
        <dbReference type="SAM" id="Coils"/>
    </source>
</evidence>
<sequence length="64" mass="7110">MLQNNRKNLELDKLQVEIQKLGAERSKLMAEEKKLTWEATLYPLAVGAGMLTALVAALGLLFKP</sequence>
<protein>
    <submittedName>
        <fullName evidence="3">Uncharacterized protein</fullName>
    </submittedName>
</protein>
<keyword evidence="1" id="KW-0175">Coiled coil</keyword>